<protein>
    <submittedName>
        <fullName evidence="1">Putative secreted protein</fullName>
    </submittedName>
</protein>
<dbReference type="AlphaFoldDB" id="A0A2M4DNB9"/>
<reference evidence="1" key="1">
    <citation type="submission" date="2018-01" db="EMBL/GenBank/DDBJ databases">
        <title>An insight into the sialome of Amazonian anophelines.</title>
        <authorList>
            <person name="Ribeiro J.M."/>
            <person name="Scarpassa V."/>
            <person name="Calvo E."/>
        </authorList>
    </citation>
    <scope>NUCLEOTIDE SEQUENCE</scope>
</reference>
<accession>A0A2M4DNB9</accession>
<name>A0A2M4DNB9_ANODA</name>
<sequence>MGLAKKRMLLSISCMRPLLACSGEKQCRRKFLYVGFMRRWELDPCGETSFRPAVGPSVDRADAELQIRQ</sequence>
<evidence type="ECO:0000313" key="1">
    <source>
        <dbReference type="EMBL" id="MBW79066.1"/>
    </source>
</evidence>
<proteinExistence type="predicted"/>
<dbReference type="EMBL" id="GGFL01014888">
    <property type="protein sequence ID" value="MBW79066.1"/>
    <property type="molecule type" value="Transcribed_RNA"/>
</dbReference>
<organism evidence="1">
    <name type="scientific">Anopheles darlingi</name>
    <name type="common">Mosquito</name>
    <dbReference type="NCBI Taxonomy" id="43151"/>
    <lineage>
        <taxon>Eukaryota</taxon>
        <taxon>Metazoa</taxon>
        <taxon>Ecdysozoa</taxon>
        <taxon>Arthropoda</taxon>
        <taxon>Hexapoda</taxon>
        <taxon>Insecta</taxon>
        <taxon>Pterygota</taxon>
        <taxon>Neoptera</taxon>
        <taxon>Endopterygota</taxon>
        <taxon>Diptera</taxon>
        <taxon>Nematocera</taxon>
        <taxon>Culicoidea</taxon>
        <taxon>Culicidae</taxon>
        <taxon>Anophelinae</taxon>
        <taxon>Anopheles</taxon>
    </lineage>
</organism>